<keyword evidence="2" id="KW-0413">Isomerase</keyword>
<keyword evidence="3" id="KW-1185">Reference proteome</keyword>
<sequence>MDATTAARASLADYLADSQDVLRRTREAGLEGAMDRAVAVIADALGAGRPLLVAGNGGSMADALHIAGELTARFLLERRGLPVIALGANSSTLTAWSNDVGYASHLAREVEAYGTAGGVLLAISTSGNSPNIVSAAETARANAMTVIGLTGEGGGRLAPLCDILIAAPSRFTPMIQQAHQALYHYLCLHVEAALA</sequence>
<dbReference type="AlphaFoldDB" id="A0A1G7B3P0"/>
<dbReference type="GO" id="GO:0097367">
    <property type="term" value="F:carbohydrate derivative binding"/>
    <property type="evidence" value="ECO:0007669"/>
    <property type="project" value="InterPro"/>
</dbReference>
<evidence type="ECO:0000313" key="3">
    <source>
        <dbReference type="Proteomes" id="UP000199412"/>
    </source>
</evidence>
<dbReference type="OrthoDB" id="9810929at2"/>
<accession>A0A1G7B3P0</accession>
<dbReference type="EMBL" id="FNAP01000004">
    <property type="protein sequence ID" value="SDE21643.1"/>
    <property type="molecule type" value="Genomic_DNA"/>
</dbReference>
<reference evidence="2 3" key="1">
    <citation type="submission" date="2016-10" db="EMBL/GenBank/DDBJ databases">
        <authorList>
            <person name="de Groot N.N."/>
        </authorList>
    </citation>
    <scope>NUCLEOTIDE SEQUENCE [LARGE SCALE GENOMIC DNA]</scope>
    <source>
        <strain evidence="2 3">ATCC 700224</strain>
    </source>
</reference>
<dbReference type="GO" id="GO:1901135">
    <property type="term" value="P:carbohydrate derivative metabolic process"/>
    <property type="evidence" value="ECO:0007669"/>
    <property type="project" value="InterPro"/>
</dbReference>
<dbReference type="Gene3D" id="3.40.50.10490">
    <property type="entry name" value="Glucose-6-phosphate isomerase like protein, domain 1"/>
    <property type="match status" value="1"/>
</dbReference>
<dbReference type="InterPro" id="IPR050099">
    <property type="entry name" value="SIS_GmhA/DiaA_subfam"/>
</dbReference>
<dbReference type="SUPFAM" id="SSF53697">
    <property type="entry name" value="SIS domain"/>
    <property type="match status" value="1"/>
</dbReference>
<dbReference type="RefSeq" id="WP_092784672.1">
    <property type="nucleotide sequence ID" value="NZ_FNAP01000004.1"/>
</dbReference>
<dbReference type="STRING" id="69960.SAMN05421720_104221"/>
<dbReference type="Pfam" id="PF13580">
    <property type="entry name" value="SIS_2"/>
    <property type="match status" value="1"/>
</dbReference>
<dbReference type="InterPro" id="IPR035461">
    <property type="entry name" value="GmhA/DiaA"/>
</dbReference>
<evidence type="ECO:0000259" key="1">
    <source>
        <dbReference type="PROSITE" id="PS51464"/>
    </source>
</evidence>
<dbReference type="PROSITE" id="PS51464">
    <property type="entry name" value="SIS"/>
    <property type="match status" value="1"/>
</dbReference>
<evidence type="ECO:0000313" key="2">
    <source>
        <dbReference type="EMBL" id="SDE21643.1"/>
    </source>
</evidence>
<name>A0A1G7B3P0_9PROT</name>
<dbReference type="InterPro" id="IPR001347">
    <property type="entry name" value="SIS_dom"/>
</dbReference>
<gene>
    <name evidence="2" type="ORF">SAMN05421720_104221</name>
</gene>
<dbReference type="InterPro" id="IPR046348">
    <property type="entry name" value="SIS_dom_sf"/>
</dbReference>
<organism evidence="2 3">
    <name type="scientific">Rhodospira trueperi</name>
    <dbReference type="NCBI Taxonomy" id="69960"/>
    <lineage>
        <taxon>Bacteria</taxon>
        <taxon>Pseudomonadati</taxon>
        <taxon>Pseudomonadota</taxon>
        <taxon>Alphaproteobacteria</taxon>
        <taxon>Rhodospirillales</taxon>
        <taxon>Rhodospirillaceae</taxon>
        <taxon>Rhodospira</taxon>
    </lineage>
</organism>
<feature type="domain" description="SIS" evidence="1">
    <location>
        <begin position="41"/>
        <end position="195"/>
    </location>
</feature>
<proteinExistence type="predicted"/>
<dbReference type="Proteomes" id="UP000199412">
    <property type="component" value="Unassembled WGS sequence"/>
</dbReference>
<dbReference type="GO" id="GO:0016853">
    <property type="term" value="F:isomerase activity"/>
    <property type="evidence" value="ECO:0007669"/>
    <property type="project" value="UniProtKB-KW"/>
</dbReference>
<dbReference type="PANTHER" id="PTHR30390:SF6">
    <property type="entry name" value="DNAA INITIATOR-ASSOCIATING PROTEIN DIAA"/>
    <property type="match status" value="1"/>
</dbReference>
<dbReference type="CDD" id="cd05006">
    <property type="entry name" value="SIS_GmhA"/>
    <property type="match status" value="1"/>
</dbReference>
<dbReference type="PANTHER" id="PTHR30390">
    <property type="entry name" value="SEDOHEPTULOSE 7-PHOSPHATE ISOMERASE / DNAA INITIATOR-ASSOCIATING FACTOR FOR REPLICATION INITIATION"/>
    <property type="match status" value="1"/>
</dbReference>
<protein>
    <submittedName>
        <fullName evidence="2">D-sedoheptulose 7-phosphate isomerase</fullName>
    </submittedName>
</protein>